<protein>
    <submittedName>
        <fullName evidence="5">DUF1294 domain-containing protein</fullName>
    </submittedName>
</protein>
<organism evidence="5 6">
    <name type="scientific">Halomonas nitroreducens</name>
    <dbReference type="NCBI Taxonomy" id="447425"/>
    <lineage>
        <taxon>Bacteria</taxon>
        <taxon>Pseudomonadati</taxon>
        <taxon>Pseudomonadota</taxon>
        <taxon>Gammaproteobacteria</taxon>
        <taxon>Oceanospirillales</taxon>
        <taxon>Halomonadaceae</taxon>
        <taxon>Halomonas</taxon>
    </lineage>
</organism>
<accession>A0A431V2W3</accession>
<dbReference type="InterPro" id="IPR011129">
    <property type="entry name" value="CSD"/>
</dbReference>
<feature type="domain" description="CSD" evidence="4">
    <location>
        <begin position="1"/>
        <end position="65"/>
    </location>
</feature>
<dbReference type="Pfam" id="PF06961">
    <property type="entry name" value="DUF1294"/>
    <property type="match status" value="1"/>
</dbReference>
<dbReference type="InterPro" id="IPR052069">
    <property type="entry name" value="Ca-reg_mRNA-binding_domain"/>
</dbReference>
<dbReference type="GO" id="GO:0005829">
    <property type="term" value="C:cytosol"/>
    <property type="evidence" value="ECO:0007669"/>
    <property type="project" value="UniProtKB-ARBA"/>
</dbReference>
<dbReference type="AlphaFoldDB" id="A0A431V2W3"/>
<dbReference type="SMART" id="SM00357">
    <property type="entry name" value="CSP"/>
    <property type="match status" value="1"/>
</dbReference>
<feature type="transmembrane region" description="Helical" evidence="3">
    <location>
        <begin position="80"/>
        <end position="97"/>
    </location>
</feature>
<evidence type="ECO:0000313" key="6">
    <source>
        <dbReference type="Proteomes" id="UP000267400"/>
    </source>
</evidence>
<gene>
    <name evidence="5" type="ORF">EKG36_12755</name>
</gene>
<dbReference type="EMBL" id="RXNS01000011">
    <property type="protein sequence ID" value="RTR02460.1"/>
    <property type="molecule type" value="Genomic_DNA"/>
</dbReference>
<feature type="transmembrane region" description="Helical" evidence="3">
    <location>
        <begin position="103"/>
        <end position="121"/>
    </location>
</feature>
<dbReference type="PANTHER" id="PTHR12962:SF1">
    <property type="entry name" value="COLD SHOCK DOMAIN-CONTAINING PROTEIN CG9705"/>
    <property type="match status" value="1"/>
</dbReference>
<dbReference type="GO" id="GO:0003730">
    <property type="term" value="F:mRNA 3'-UTR binding"/>
    <property type="evidence" value="ECO:0007669"/>
    <property type="project" value="TreeGrafter"/>
</dbReference>
<evidence type="ECO:0000256" key="1">
    <source>
        <dbReference type="ARBA" id="ARBA00022553"/>
    </source>
</evidence>
<dbReference type="InterPro" id="IPR019844">
    <property type="entry name" value="CSD_CS"/>
</dbReference>
<evidence type="ECO:0000313" key="5">
    <source>
        <dbReference type="EMBL" id="RTR02460.1"/>
    </source>
</evidence>
<dbReference type="PROSITE" id="PS00352">
    <property type="entry name" value="CSD_1"/>
    <property type="match status" value="1"/>
</dbReference>
<feature type="transmembrane region" description="Helical" evidence="3">
    <location>
        <begin position="170"/>
        <end position="195"/>
    </location>
</feature>
<evidence type="ECO:0000259" key="4">
    <source>
        <dbReference type="PROSITE" id="PS51857"/>
    </source>
</evidence>
<dbReference type="OrthoDB" id="72963at2"/>
<keyword evidence="6" id="KW-1185">Reference proteome</keyword>
<dbReference type="GO" id="GO:0043488">
    <property type="term" value="P:regulation of mRNA stability"/>
    <property type="evidence" value="ECO:0007669"/>
    <property type="project" value="TreeGrafter"/>
</dbReference>
<evidence type="ECO:0000256" key="3">
    <source>
        <dbReference type="SAM" id="Phobius"/>
    </source>
</evidence>
<evidence type="ECO:0000256" key="2">
    <source>
        <dbReference type="RuleBase" id="RU000408"/>
    </source>
</evidence>
<keyword evidence="1" id="KW-0597">Phosphoprotein</keyword>
<keyword evidence="3" id="KW-0472">Membrane</keyword>
<name>A0A431V2W3_9GAMM</name>
<dbReference type="InterPro" id="IPR010718">
    <property type="entry name" value="DUF1294"/>
</dbReference>
<proteinExistence type="predicted"/>
<dbReference type="InterPro" id="IPR002059">
    <property type="entry name" value="CSP_DNA-bd"/>
</dbReference>
<reference evidence="5 6" key="1">
    <citation type="submission" date="2018-12" db="EMBL/GenBank/DDBJ databases">
        <authorList>
            <person name="Yu L."/>
        </authorList>
    </citation>
    <scope>NUCLEOTIDE SEQUENCE [LARGE SCALE GENOMIC DNA]</scope>
    <source>
        <strain evidence="5 6">11S</strain>
    </source>
</reference>
<dbReference type="Pfam" id="PF00313">
    <property type="entry name" value="CSD"/>
    <property type="match status" value="1"/>
</dbReference>
<dbReference type="RefSeq" id="WP_126484650.1">
    <property type="nucleotide sequence ID" value="NZ_RXNS01000011.1"/>
</dbReference>
<keyword evidence="3" id="KW-0812">Transmembrane</keyword>
<comment type="subcellular location">
    <subcellularLocation>
        <location evidence="2">Cytoplasm</location>
    </subcellularLocation>
</comment>
<dbReference type="PROSITE" id="PS51857">
    <property type="entry name" value="CSD_2"/>
    <property type="match status" value="1"/>
</dbReference>
<dbReference type="PANTHER" id="PTHR12962">
    <property type="entry name" value="CALCIUM-REGULATED HEAT STABLE PROTEIN CRHSP-24-RELATED"/>
    <property type="match status" value="1"/>
</dbReference>
<keyword evidence="3" id="KW-1133">Transmembrane helix</keyword>
<dbReference type="Gene3D" id="2.40.50.140">
    <property type="entry name" value="Nucleic acid-binding proteins"/>
    <property type="match status" value="1"/>
</dbReference>
<dbReference type="InterPro" id="IPR012340">
    <property type="entry name" value="NA-bd_OB-fold"/>
</dbReference>
<dbReference type="Proteomes" id="UP000267400">
    <property type="component" value="Unassembled WGS sequence"/>
</dbReference>
<sequence length="202" mass="21796">MRGQVADWKEARGFGFIEPEVGGKRVFFHISGMARGASRPAVGDIVSYEVVTTSDGRVRAVNVGPAGLTAVSGALTSRRVILSLVALLILPALWWCVTVGVFPAWLFWAFAGMSSLAFVLYGQDKWAARRQAQRTAESTLQFCALLGGWPGALLAQQVFRHKTTKRSFQITFWFMVAINAGALGLLGSPTGAALLQNVIELP</sequence>
<dbReference type="CDD" id="cd04458">
    <property type="entry name" value="CSP_CDS"/>
    <property type="match status" value="1"/>
</dbReference>
<comment type="caution">
    <text evidence="5">The sequence shown here is derived from an EMBL/GenBank/DDBJ whole genome shotgun (WGS) entry which is preliminary data.</text>
</comment>
<dbReference type="SUPFAM" id="SSF50249">
    <property type="entry name" value="Nucleic acid-binding proteins"/>
    <property type="match status" value="1"/>
</dbReference>